<evidence type="ECO:0000313" key="1">
    <source>
        <dbReference type="EMBL" id="KAL2828457.1"/>
    </source>
</evidence>
<reference evidence="1 2" key="1">
    <citation type="submission" date="2024-07" db="EMBL/GenBank/DDBJ databases">
        <title>Section-level genome sequencing and comparative genomics of Aspergillus sections Usti and Cavernicolus.</title>
        <authorList>
            <consortium name="Lawrence Berkeley National Laboratory"/>
            <person name="Nybo J.L."/>
            <person name="Vesth T.C."/>
            <person name="Theobald S."/>
            <person name="Frisvad J.C."/>
            <person name="Larsen T.O."/>
            <person name="Kjaerboelling I."/>
            <person name="Rothschild-Mancinelli K."/>
            <person name="Lyhne E.K."/>
            <person name="Kogle M.E."/>
            <person name="Barry K."/>
            <person name="Clum A."/>
            <person name="Na H."/>
            <person name="Ledsgaard L."/>
            <person name="Lin J."/>
            <person name="Lipzen A."/>
            <person name="Kuo A."/>
            <person name="Riley R."/>
            <person name="Mondo S."/>
            <person name="LaButti K."/>
            <person name="Haridas S."/>
            <person name="Pangalinan J."/>
            <person name="Salamov A.A."/>
            <person name="Simmons B.A."/>
            <person name="Magnuson J.K."/>
            <person name="Chen J."/>
            <person name="Drula E."/>
            <person name="Henrissat B."/>
            <person name="Wiebenga A."/>
            <person name="Lubbers R.J."/>
            <person name="Gomes A.C."/>
            <person name="Makela M.R."/>
            <person name="Stajich J."/>
            <person name="Grigoriev I.V."/>
            <person name="Mortensen U.H."/>
            <person name="De vries R.P."/>
            <person name="Baker S.E."/>
            <person name="Andersen M.R."/>
        </authorList>
    </citation>
    <scope>NUCLEOTIDE SEQUENCE [LARGE SCALE GENOMIC DNA]</scope>
    <source>
        <strain evidence="1 2">CBS 600.67</strain>
    </source>
</reference>
<sequence>MPSNKDRLYVALYAREEEPSMPGDEDTYHWAFIIGPKMRARWDEWHFQEQECPLIPTSMLLVRVMIGKVKDGHRLAEVMRNTAIRQNETGWNCVFWVKVHWKGSKLMARPWGQASFVGKRSAERQWDIASERRISIALTARETSDMSQAPTYDLIKRKELVL</sequence>
<gene>
    <name evidence="1" type="ORF">BDW59DRAFT_178837</name>
</gene>
<accession>A0ABR4IL15</accession>
<dbReference type="InterPro" id="IPR054208">
    <property type="entry name" value="DUF6914"/>
</dbReference>
<organism evidence="1 2">
    <name type="scientific">Aspergillus cavernicola</name>
    <dbReference type="NCBI Taxonomy" id="176166"/>
    <lineage>
        <taxon>Eukaryota</taxon>
        <taxon>Fungi</taxon>
        <taxon>Dikarya</taxon>
        <taxon>Ascomycota</taxon>
        <taxon>Pezizomycotina</taxon>
        <taxon>Eurotiomycetes</taxon>
        <taxon>Eurotiomycetidae</taxon>
        <taxon>Eurotiales</taxon>
        <taxon>Aspergillaceae</taxon>
        <taxon>Aspergillus</taxon>
        <taxon>Aspergillus subgen. Nidulantes</taxon>
    </lineage>
</organism>
<name>A0ABR4IL15_9EURO</name>
<proteinExistence type="predicted"/>
<dbReference type="EMBL" id="JBFXLS010000020">
    <property type="protein sequence ID" value="KAL2828457.1"/>
    <property type="molecule type" value="Genomic_DNA"/>
</dbReference>
<protein>
    <submittedName>
        <fullName evidence="1">Uncharacterized protein</fullName>
    </submittedName>
</protein>
<keyword evidence="2" id="KW-1185">Reference proteome</keyword>
<evidence type="ECO:0000313" key="2">
    <source>
        <dbReference type="Proteomes" id="UP001610335"/>
    </source>
</evidence>
<dbReference type="Pfam" id="PF21858">
    <property type="entry name" value="DUF6914"/>
    <property type="match status" value="2"/>
</dbReference>
<dbReference type="Proteomes" id="UP001610335">
    <property type="component" value="Unassembled WGS sequence"/>
</dbReference>
<comment type="caution">
    <text evidence="1">The sequence shown here is derived from an EMBL/GenBank/DDBJ whole genome shotgun (WGS) entry which is preliminary data.</text>
</comment>